<feature type="transmembrane region" description="Helical" evidence="1">
    <location>
        <begin position="289"/>
        <end position="312"/>
    </location>
</feature>
<feature type="transmembrane region" description="Helical" evidence="1">
    <location>
        <begin position="220"/>
        <end position="240"/>
    </location>
</feature>
<dbReference type="PANTHER" id="PTHR37305:SF1">
    <property type="entry name" value="MEMBRANE PROTEIN"/>
    <property type="match status" value="1"/>
</dbReference>
<dbReference type="Pfam" id="PF12679">
    <property type="entry name" value="ABC2_membrane_2"/>
    <property type="match status" value="1"/>
</dbReference>
<keyword evidence="3" id="KW-1185">Reference proteome</keyword>
<feature type="transmembrane region" description="Helical" evidence="1">
    <location>
        <begin position="120"/>
        <end position="140"/>
    </location>
</feature>
<protein>
    <recommendedName>
        <fullName evidence="4">ABC transporter permease</fullName>
    </recommendedName>
</protein>
<evidence type="ECO:0000256" key="1">
    <source>
        <dbReference type="SAM" id="Phobius"/>
    </source>
</evidence>
<name>A0A917G5H8_9BACI</name>
<feature type="transmembrane region" description="Helical" evidence="1">
    <location>
        <begin position="161"/>
        <end position="191"/>
    </location>
</feature>
<organism evidence="2 3">
    <name type="scientific">Lysinibacillus alkalisoli</name>
    <dbReference type="NCBI Taxonomy" id="1911548"/>
    <lineage>
        <taxon>Bacteria</taxon>
        <taxon>Bacillati</taxon>
        <taxon>Bacillota</taxon>
        <taxon>Bacilli</taxon>
        <taxon>Bacillales</taxon>
        <taxon>Bacillaceae</taxon>
        <taxon>Lysinibacillus</taxon>
    </lineage>
</organism>
<dbReference type="GO" id="GO:0140359">
    <property type="term" value="F:ABC-type transporter activity"/>
    <property type="evidence" value="ECO:0007669"/>
    <property type="project" value="InterPro"/>
</dbReference>
<dbReference type="AlphaFoldDB" id="A0A917G5H8"/>
<feature type="transmembrane region" description="Helical" evidence="1">
    <location>
        <begin position="247"/>
        <end position="269"/>
    </location>
</feature>
<accession>A0A917G5H8</accession>
<keyword evidence="1" id="KW-0472">Membrane</keyword>
<keyword evidence="1" id="KW-0812">Transmembrane</keyword>
<keyword evidence="1" id="KW-1133">Transmembrane helix</keyword>
<proteinExistence type="predicted"/>
<evidence type="ECO:0008006" key="4">
    <source>
        <dbReference type="Google" id="ProtNLM"/>
    </source>
</evidence>
<reference evidence="2" key="1">
    <citation type="journal article" date="2014" name="Int. J. Syst. Evol. Microbiol.">
        <title>Complete genome sequence of Corynebacterium casei LMG S-19264T (=DSM 44701T), isolated from a smear-ripened cheese.</title>
        <authorList>
            <consortium name="US DOE Joint Genome Institute (JGI-PGF)"/>
            <person name="Walter F."/>
            <person name="Albersmeier A."/>
            <person name="Kalinowski J."/>
            <person name="Ruckert C."/>
        </authorList>
    </citation>
    <scope>NUCLEOTIDE SEQUENCE</scope>
    <source>
        <strain evidence="2">CGMCC 1.15760</strain>
    </source>
</reference>
<dbReference type="GO" id="GO:0005886">
    <property type="term" value="C:plasma membrane"/>
    <property type="evidence" value="ECO:0007669"/>
    <property type="project" value="UniProtKB-SubCell"/>
</dbReference>
<gene>
    <name evidence="2" type="primary">yhcI</name>
    <name evidence="2" type="ORF">GCM10007425_18460</name>
</gene>
<comment type="caution">
    <text evidence="2">The sequence shown here is derived from an EMBL/GenBank/DDBJ whole genome shotgun (WGS) entry which is preliminary data.</text>
</comment>
<sequence>MFNLMRNEWMKIWRKKSTWIMTCILILSIVAVAALSRGLNNMPASQPDANGVTVTTTEKDTGDWRERVQEDLVALKANLNEEPHNKEIQDSIMVAQYRLDHDVAPPTTTMTTESFLDTNASMTMMILLFTAIVAGGIVSSEFTQGTIKMLLTRPVSRAKILLAKLSITFLYSIFLSVISFVTVVICAYAFFSSSDGAMLAVVDDEVVKTNPWTTALLNTAYAYISVIMSTLLAFLLGSVFRSSALAIGITMFITFIGTTIMLFISKYSFAKFIWLAHLDVRNPLVDTSTTFSVMILLITGAIFIAISFFDFIKRDVTA</sequence>
<dbReference type="RefSeq" id="WP_188614756.1">
    <property type="nucleotide sequence ID" value="NZ_BMJT01000005.1"/>
</dbReference>
<evidence type="ECO:0000313" key="3">
    <source>
        <dbReference type="Proteomes" id="UP000616608"/>
    </source>
</evidence>
<reference evidence="2" key="2">
    <citation type="submission" date="2020-09" db="EMBL/GenBank/DDBJ databases">
        <authorList>
            <person name="Sun Q."/>
            <person name="Zhou Y."/>
        </authorList>
    </citation>
    <scope>NUCLEOTIDE SEQUENCE</scope>
    <source>
        <strain evidence="2">CGMCC 1.15760</strain>
    </source>
</reference>
<dbReference type="PANTHER" id="PTHR37305">
    <property type="entry name" value="INTEGRAL MEMBRANE PROTEIN-RELATED"/>
    <property type="match status" value="1"/>
</dbReference>
<dbReference type="EMBL" id="BMJT01000005">
    <property type="protein sequence ID" value="GGG24280.1"/>
    <property type="molecule type" value="Genomic_DNA"/>
</dbReference>
<dbReference type="Proteomes" id="UP000616608">
    <property type="component" value="Unassembled WGS sequence"/>
</dbReference>
<evidence type="ECO:0000313" key="2">
    <source>
        <dbReference type="EMBL" id="GGG24280.1"/>
    </source>
</evidence>